<keyword evidence="1" id="KW-1133">Transmembrane helix</keyword>
<feature type="transmembrane region" description="Helical" evidence="1">
    <location>
        <begin position="87"/>
        <end position="106"/>
    </location>
</feature>
<feature type="transmembrane region" description="Helical" evidence="1">
    <location>
        <begin position="222"/>
        <end position="243"/>
    </location>
</feature>
<dbReference type="AlphaFoldDB" id="A0A0J9BI11"/>
<dbReference type="OrthoDB" id="9778755at2"/>
<evidence type="ECO:0008006" key="4">
    <source>
        <dbReference type="Google" id="ProtNLM"/>
    </source>
</evidence>
<evidence type="ECO:0000256" key="1">
    <source>
        <dbReference type="SAM" id="Phobius"/>
    </source>
</evidence>
<dbReference type="Proteomes" id="UP000037392">
    <property type="component" value="Unassembled WGS sequence"/>
</dbReference>
<proteinExistence type="predicted"/>
<comment type="caution">
    <text evidence="2">The sequence shown here is derived from an EMBL/GenBank/DDBJ whole genome shotgun (WGS) entry which is preliminary data.</text>
</comment>
<sequence length="300" mass="32236">MFIWDFVADTVLGQIVDWIYGQMIGFLGNFFSLMGQMGAELFELDWIQAIVLFFSQLAWVLYVVGLVVAVFECAIEYQSGRGSVRDTALNALKGFMAAGLFTVVPVELYKFSVSLQGELTRGITGLGGDFGSMAGNIIDSLANSGTLQDAMVSGVFGGINTITNPILMIFILFMMGYSTIKVFFANLKRGGILLIQIAVGSLYLFSVPRGYMDGFTSWCKQVIGICLTAFLQATMLTAGLMVLSKNALLGLGIMLAAGEVPRIAGQFGLDTSTRANLMSSVYTAQSAVNLTRTIVQAAAK</sequence>
<gene>
    <name evidence="2" type="ORF">HMPREF9470_05232</name>
</gene>
<dbReference type="InterPro" id="IPR046108">
    <property type="entry name" value="TrbL_5"/>
</dbReference>
<evidence type="ECO:0000313" key="3">
    <source>
        <dbReference type="Proteomes" id="UP000037392"/>
    </source>
</evidence>
<feature type="transmembrane region" description="Helical" evidence="1">
    <location>
        <begin position="46"/>
        <end position="75"/>
    </location>
</feature>
<name>A0A0J9BI11_9FIRM</name>
<protein>
    <recommendedName>
        <fullName evidence="4">TrbL/VirB6 plasmid conjugal transfer protein</fullName>
    </recommendedName>
</protein>
<dbReference type="PATRIC" id="fig|742734.4.peg.5596"/>
<evidence type="ECO:0000313" key="2">
    <source>
        <dbReference type="EMBL" id="KMW12507.1"/>
    </source>
</evidence>
<dbReference type="EMBL" id="ADLK01000049">
    <property type="protein sequence ID" value="KMW12507.1"/>
    <property type="molecule type" value="Genomic_DNA"/>
</dbReference>
<keyword evidence="1" id="KW-0812">Transmembrane</keyword>
<keyword evidence="1" id="KW-0472">Membrane</keyword>
<dbReference type="RefSeq" id="WP_048931102.1">
    <property type="nucleotide sequence ID" value="NZ_KQ235886.1"/>
</dbReference>
<dbReference type="GeneID" id="93165909"/>
<feature type="transmembrane region" description="Helical" evidence="1">
    <location>
        <begin position="166"/>
        <end position="184"/>
    </location>
</feature>
<accession>A0A0J9BI11</accession>
<dbReference type="Pfam" id="PF19511">
    <property type="entry name" value="TrbL_5"/>
    <property type="match status" value="1"/>
</dbReference>
<feature type="transmembrane region" description="Helical" evidence="1">
    <location>
        <begin position="191"/>
        <end position="210"/>
    </location>
</feature>
<reference evidence="2 3" key="1">
    <citation type="submission" date="2011-04" db="EMBL/GenBank/DDBJ databases">
        <title>The Genome Sequence of Clostridium citroniae WAL-19142.</title>
        <authorList>
            <consortium name="The Broad Institute Genome Sequencing Platform"/>
            <person name="Earl A."/>
            <person name="Ward D."/>
            <person name="Feldgarden M."/>
            <person name="Gevers D."/>
            <person name="Warren Y.A."/>
            <person name="Tyrrell K.L."/>
            <person name="Citron D.M."/>
            <person name="Goldstein E.J."/>
            <person name="Daigneault M."/>
            <person name="Allen-Vercoe E."/>
            <person name="Young S.K."/>
            <person name="Zeng Q."/>
            <person name="Gargeya S."/>
            <person name="Fitzgerald M."/>
            <person name="Haas B."/>
            <person name="Abouelleil A."/>
            <person name="Alvarado L."/>
            <person name="Arachchi H.M."/>
            <person name="Berlin A."/>
            <person name="Brown A."/>
            <person name="Chapman S.B."/>
            <person name="Chen Z."/>
            <person name="Dunbar C."/>
            <person name="Freedman E."/>
            <person name="Gearin G."/>
            <person name="Gellesch M."/>
            <person name="Goldberg J."/>
            <person name="Griggs A."/>
            <person name="Gujja S."/>
            <person name="Heilman E.R."/>
            <person name="Heiman D."/>
            <person name="Howarth C."/>
            <person name="Larson L."/>
            <person name="Lui A."/>
            <person name="MacDonald P.J."/>
            <person name="Mehta T."/>
            <person name="Montmayeur A."/>
            <person name="Murphy C."/>
            <person name="Neiman D."/>
            <person name="Pearson M."/>
            <person name="Priest M."/>
            <person name="Roberts A."/>
            <person name="Saif S."/>
            <person name="Shea T."/>
            <person name="Shenoy N."/>
            <person name="Sisk P."/>
            <person name="Stolte C."/>
            <person name="Sykes S."/>
            <person name="White J."/>
            <person name="Yandava C."/>
            <person name="Wortman J."/>
            <person name="Nusbaum C."/>
            <person name="Birren B."/>
        </authorList>
    </citation>
    <scope>NUCLEOTIDE SEQUENCE [LARGE SCALE GENOMIC DNA]</scope>
    <source>
        <strain evidence="2 3">WAL-19142</strain>
    </source>
</reference>
<organism evidence="2 3">
    <name type="scientific">[Clostridium] citroniae WAL-19142</name>
    <dbReference type="NCBI Taxonomy" id="742734"/>
    <lineage>
        <taxon>Bacteria</taxon>
        <taxon>Bacillati</taxon>
        <taxon>Bacillota</taxon>
        <taxon>Clostridia</taxon>
        <taxon>Lachnospirales</taxon>
        <taxon>Lachnospiraceae</taxon>
        <taxon>Enterocloster</taxon>
    </lineage>
</organism>